<dbReference type="GO" id="GO:0016020">
    <property type="term" value="C:membrane"/>
    <property type="evidence" value="ECO:0007669"/>
    <property type="project" value="UniProtKB-SubCell"/>
</dbReference>
<evidence type="ECO:0000256" key="2">
    <source>
        <dbReference type="ARBA" id="ARBA00022692"/>
    </source>
</evidence>
<comment type="caution">
    <text evidence="7">The sequence shown here is derived from an EMBL/GenBank/DDBJ whole genome shotgun (WGS) entry which is preliminary data.</text>
</comment>
<dbReference type="Pfam" id="PF05154">
    <property type="entry name" value="TM2"/>
    <property type="match status" value="1"/>
</dbReference>
<dbReference type="Proteomes" id="UP000199735">
    <property type="component" value="Unassembled WGS sequence"/>
</dbReference>
<gene>
    <name evidence="7" type="ORF">SAMN04489762_1207</name>
</gene>
<evidence type="ECO:0000256" key="3">
    <source>
        <dbReference type="ARBA" id="ARBA00022989"/>
    </source>
</evidence>
<evidence type="ECO:0000313" key="8">
    <source>
        <dbReference type="Proteomes" id="UP000199735"/>
    </source>
</evidence>
<feature type="domain" description="TM2" evidence="6">
    <location>
        <begin position="2"/>
        <end position="50"/>
    </location>
</feature>
<keyword evidence="4 5" id="KW-0472">Membrane</keyword>
<evidence type="ECO:0000259" key="6">
    <source>
        <dbReference type="Pfam" id="PF05154"/>
    </source>
</evidence>
<protein>
    <submittedName>
        <fullName evidence="7">TM2 domain-containing membrane protein YozV</fullName>
    </submittedName>
</protein>
<dbReference type="EMBL" id="FOCD01000001">
    <property type="protein sequence ID" value="SEM85348.1"/>
    <property type="molecule type" value="Genomic_DNA"/>
</dbReference>
<dbReference type="RefSeq" id="WP_093880041.1">
    <property type="nucleotide sequence ID" value="NZ_FOCD01000001.1"/>
</dbReference>
<sequence>MKNKIVAGVLGILLGNLGIHKFYLGNIGLGILYILFSWTVIPGIVGFVEGLIYLFQSEEEFDAKHNHNKLFIVINRQLQKAVAGFC</sequence>
<evidence type="ECO:0000256" key="4">
    <source>
        <dbReference type="ARBA" id="ARBA00023136"/>
    </source>
</evidence>
<dbReference type="InterPro" id="IPR007829">
    <property type="entry name" value="TM2"/>
</dbReference>
<name>A0AAX2EDL7_9BACI</name>
<evidence type="ECO:0000256" key="1">
    <source>
        <dbReference type="ARBA" id="ARBA00004141"/>
    </source>
</evidence>
<keyword evidence="3 5" id="KW-1133">Transmembrane helix</keyword>
<dbReference type="AlphaFoldDB" id="A0AAX2EDL7"/>
<proteinExistence type="predicted"/>
<keyword evidence="2 5" id="KW-0812">Transmembrane</keyword>
<accession>A0AAX2EDL7</accession>
<organism evidence="7 8">
    <name type="scientific">Terribacillus saccharophilus</name>
    <dbReference type="NCBI Taxonomy" id="361277"/>
    <lineage>
        <taxon>Bacteria</taxon>
        <taxon>Bacillati</taxon>
        <taxon>Bacillota</taxon>
        <taxon>Bacilli</taxon>
        <taxon>Bacillales</taxon>
        <taxon>Bacillaceae</taxon>
        <taxon>Terribacillus</taxon>
    </lineage>
</organism>
<evidence type="ECO:0000256" key="5">
    <source>
        <dbReference type="SAM" id="Phobius"/>
    </source>
</evidence>
<comment type="subcellular location">
    <subcellularLocation>
        <location evidence="1">Membrane</location>
        <topology evidence="1">Multi-pass membrane protein</topology>
    </subcellularLocation>
</comment>
<reference evidence="7 8" key="1">
    <citation type="submission" date="2016-10" db="EMBL/GenBank/DDBJ databases">
        <authorList>
            <person name="Varghese N."/>
            <person name="Submissions S."/>
        </authorList>
    </citation>
    <scope>NUCLEOTIDE SEQUENCE [LARGE SCALE GENOMIC DNA]</scope>
    <source>
        <strain evidence="7 8">DSM 21619</strain>
    </source>
</reference>
<feature type="transmembrane region" description="Helical" evidence="5">
    <location>
        <begin position="30"/>
        <end position="55"/>
    </location>
</feature>
<evidence type="ECO:0000313" key="7">
    <source>
        <dbReference type="EMBL" id="SEM85348.1"/>
    </source>
</evidence>
<feature type="transmembrane region" description="Helical" evidence="5">
    <location>
        <begin position="5"/>
        <end position="24"/>
    </location>
</feature>